<keyword evidence="3" id="KW-1185">Reference proteome</keyword>
<evidence type="ECO:0000313" key="3">
    <source>
        <dbReference type="Proteomes" id="UP000008744"/>
    </source>
</evidence>
<evidence type="ECO:0000313" key="2">
    <source>
        <dbReference type="EMBL" id="EDW27670.1"/>
    </source>
</evidence>
<dbReference type="AlphaFoldDB" id="B4GY43"/>
<feature type="region of interest" description="Disordered" evidence="1">
    <location>
        <begin position="174"/>
        <end position="222"/>
    </location>
</feature>
<sequence>MGTAYRGHAPESIPLRTTRRAIGGGNDVLIPGQRATTISLIMAFDIDLSKDWCQRQHRRCQRTLHSRKAVDKASAESLAASKHAARVGKEAHYEMEELEPKPVGRKNARGNGHARKAKVQTEPDPEDHQPATKKARGGARAKIPVAAVLVSTEEPALEPVVAVVVAATQSAARGCGQLSNQGQINPFHRRIPPSPQHRRHAVAEYAASNNEAPKRDTHSRRK</sequence>
<protein>
    <submittedName>
        <fullName evidence="2">GL20150</fullName>
    </submittedName>
</protein>
<feature type="compositionally biased region" description="Basic residues" evidence="1">
    <location>
        <begin position="187"/>
        <end position="200"/>
    </location>
</feature>
<reference evidence="2 3" key="1">
    <citation type="journal article" date="2007" name="Nature">
        <title>Evolution of genes and genomes on the Drosophila phylogeny.</title>
        <authorList>
            <consortium name="Drosophila 12 Genomes Consortium"/>
            <person name="Clark A.G."/>
            <person name="Eisen M.B."/>
            <person name="Smith D.R."/>
            <person name="Bergman C.M."/>
            <person name="Oliver B."/>
            <person name="Markow T.A."/>
            <person name="Kaufman T.C."/>
            <person name="Kellis M."/>
            <person name="Gelbart W."/>
            <person name="Iyer V.N."/>
            <person name="Pollard D.A."/>
            <person name="Sackton T.B."/>
            <person name="Larracuente A.M."/>
            <person name="Singh N.D."/>
            <person name="Abad J.P."/>
            <person name="Abt D.N."/>
            <person name="Adryan B."/>
            <person name="Aguade M."/>
            <person name="Akashi H."/>
            <person name="Anderson W.W."/>
            <person name="Aquadro C.F."/>
            <person name="Ardell D.H."/>
            <person name="Arguello R."/>
            <person name="Artieri C.G."/>
            <person name="Barbash D.A."/>
            <person name="Barker D."/>
            <person name="Barsanti P."/>
            <person name="Batterham P."/>
            <person name="Batzoglou S."/>
            <person name="Begun D."/>
            <person name="Bhutkar A."/>
            <person name="Blanco E."/>
            <person name="Bosak S.A."/>
            <person name="Bradley R.K."/>
            <person name="Brand A.D."/>
            <person name="Brent M.R."/>
            <person name="Brooks A.N."/>
            <person name="Brown R.H."/>
            <person name="Butlin R.K."/>
            <person name="Caggese C."/>
            <person name="Calvi B.R."/>
            <person name="Bernardo de Carvalho A."/>
            <person name="Caspi A."/>
            <person name="Castrezana S."/>
            <person name="Celniker S.E."/>
            <person name="Chang J.L."/>
            <person name="Chapple C."/>
            <person name="Chatterji S."/>
            <person name="Chinwalla A."/>
            <person name="Civetta A."/>
            <person name="Clifton S.W."/>
            <person name="Comeron J.M."/>
            <person name="Costello J.C."/>
            <person name="Coyne J.A."/>
            <person name="Daub J."/>
            <person name="David R.G."/>
            <person name="Delcher A.L."/>
            <person name="Delehaunty K."/>
            <person name="Do C.B."/>
            <person name="Ebling H."/>
            <person name="Edwards K."/>
            <person name="Eickbush T."/>
            <person name="Evans J.D."/>
            <person name="Filipski A."/>
            <person name="Findeiss S."/>
            <person name="Freyhult E."/>
            <person name="Fulton L."/>
            <person name="Fulton R."/>
            <person name="Garcia A.C."/>
            <person name="Gardiner A."/>
            <person name="Garfield D.A."/>
            <person name="Garvin B.E."/>
            <person name="Gibson G."/>
            <person name="Gilbert D."/>
            <person name="Gnerre S."/>
            <person name="Godfrey J."/>
            <person name="Good R."/>
            <person name="Gotea V."/>
            <person name="Gravely B."/>
            <person name="Greenberg A.J."/>
            <person name="Griffiths-Jones S."/>
            <person name="Gross S."/>
            <person name="Guigo R."/>
            <person name="Gustafson E.A."/>
            <person name="Haerty W."/>
            <person name="Hahn M.W."/>
            <person name="Halligan D.L."/>
            <person name="Halpern A.L."/>
            <person name="Halter G.M."/>
            <person name="Han M.V."/>
            <person name="Heger A."/>
            <person name="Hillier L."/>
            <person name="Hinrichs A.S."/>
            <person name="Holmes I."/>
            <person name="Hoskins R.A."/>
            <person name="Hubisz M.J."/>
            <person name="Hultmark D."/>
            <person name="Huntley M.A."/>
            <person name="Jaffe D.B."/>
            <person name="Jagadeeshan S."/>
            <person name="Jeck W.R."/>
            <person name="Johnson J."/>
            <person name="Jones C.D."/>
            <person name="Jordan W.C."/>
            <person name="Karpen G.H."/>
            <person name="Kataoka E."/>
            <person name="Keightley P.D."/>
            <person name="Kheradpour P."/>
            <person name="Kirkness E.F."/>
            <person name="Koerich L.B."/>
            <person name="Kristiansen K."/>
            <person name="Kudrna D."/>
            <person name="Kulathinal R.J."/>
            <person name="Kumar S."/>
            <person name="Kwok R."/>
            <person name="Lander E."/>
            <person name="Langley C.H."/>
            <person name="Lapoint R."/>
            <person name="Lazzaro B.P."/>
            <person name="Lee S.J."/>
            <person name="Levesque L."/>
            <person name="Li R."/>
            <person name="Lin C.F."/>
            <person name="Lin M.F."/>
            <person name="Lindblad-Toh K."/>
            <person name="Llopart A."/>
            <person name="Long M."/>
            <person name="Low L."/>
            <person name="Lozovsky E."/>
            <person name="Lu J."/>
            <person name="Luo M."/>
            <person name="Machado C.A."/>
            <person name="Makalowski W."/>
            <person name="Marzo M."/>
            <person name="Matsuda M."/>
            <person name="Matzkin L."/>
            <person name="McAllister B."/>
            <person name="McBride C.S."/>
            <person name="McKernan B."/>
            <person name="McKernan K."/>
            <person name="Mendez-Lago M."/>
            <person name="Minx P."/>
            <person name="Mollenhauer M.U."/>
            <person name="Montooth K."/>
            <person name="Mount S.M."/>
            <person name="Mu X."/>
            <person name="Myers E."/>
            <person name="Negre B."/>
            <person name="Newfeld S."/>
            <person name="Nielsen R."/>
            <person name="Noor M.A."/>
            <person name="O'Grady P."/>
            <person name="Pachter L."/>
            <person name="Papaceit M."/>
            <person name="Parisi M.J."/>
            <person name="Parisi M."/>
            <person name="Parts L."/>
            <person name="Pedersen J.S."/>
            <person name="Pesole G."/>
            <person name="Phillippy A.M."/>
            <person name="Ponting C.P."/>
            <person name="Pop M."/>
            <person name="Porcelli D."/>
            <person name="Powell J.R."/>
            <person name="Prohaska S."/>
            <person name="Pruitt K."/>
            <person name="Puig M."/>
            <person name="Quesneville H."/>
            <person name="Ram K.R."/>
            <person name="Rand D."/>
            <person name="Rasmussen M.D."/>
            <person name="Reed L.K."/>
            <person name="Reenan R."/>
            <person name="Reily A."/>
            <person name="Remington K.A."/>
            <person name="Rieger T.T."/>
            <person name="Ritchie M.G."/>
            <person name="Robin C."/>
            <person name="Rogers Y.H."/>
            <person name="Rohde C."/>
            <person name="Rozas J."/>
            <person name="Rubenfield M.J."/>
            <person name="Ruiz A."/>
            <person name="Russo S."/>
            <person name="Salzberg S.L."/>
            <person name="Sanchez-Gracia A."/>
            <person name="Saranga D.J."/>
            <person name="Sato H."/>
            <person name="Schaeffer S.W."/>
            <person name="Schatz M.C."/>
            <person name="Schlenke T."/>
            <person name="Schwartz R."/>
            <person name="Segarra C."/>
            <person name="Singh R.S."/>
            <person name="Sirot L."/>
            <person name="Sirota M."/>
            <person name="Sisneros N.B."/>
            <person name="Smith C.D."/>
            <person name="Smith T.F."/>
            <person name="Spieth J."/>
            <person name="Stage D.E."/>
            <person name="Stark A."/>
            <person name="Stephan W."/>
            <person name="Strausberg R.L."/>
            <person name="Strempel S."/>
            <person name="Sturgill D."/>
            <person name="Sutton G."/>
            <person name="Sutton G.G."/>
            <person name="Tao W."/>
            <person name="Teichmann S."/>
            <person name="Tobari Y.N."/>
            <person name="Tomimura Y."/>
            <person name="Tsolas J.M."/>
            <person name="Valente V.L."/>
            <person name="Venter E."/>
            <person name="Venter J.C."/>
            <person name="Vicario S."/>
            <person name="Vieira F.G."/>
            <person name="Vilella A.J."/>
            <person name="Villasante A."/>
            <person name="Walenz B."/>
            <person name="Wang J."/>
            <person name="Wasserman M."/>
            <person name="Watts T."/>
            <person name="Wilson D."/>
            <person name="Wilson R.K."/>
            <person name="Wing R.A."/>
            <person name="Wolfner M.F."/>
            <person name="Wong A."/>
            <person name="Wong G.K."/>
            <person name="Wu C.I."/>
            <person name="Wu G."/>
            <person name="Yamamoto D."/>
            <person name="Yang H.P."/>
            <person name="Yang S.P."/>
            <person name="Yorke J.A."/>
            <person name="Yoshida K."/>
            <person name="Zdobnov E."/>
            <person name="Zhang P."/>
            <person name="Zhang Y."/>
            <person name="Zimin A.V."/>
            <person name="Baldwin J."/>
            <person name="Abdouelleil A."/>
            <person name="Abdulkadir J."/>
            <person name="Abebe A."/>
            <person name="Abera B."/>
            <person name="Abreu J."/>
            <person name="Acer S.C."/>
            <person name="Aftuck L."/>
            <person name="Alexander A."/>
            <person name="An P."/>
            <person name="Anderson E."/>
            <person name="Anderson S."/>
            <person name="Arachi H."/>
            <person name="Azer M."/>
            <person name="Bachantsang P."/>
            <person name="Barry A."/>
            <person name="Bayul T."/>
            <person name="Berlin A."/>
            <person name="Bessette D."/>
            <person name="Bloom T."/>
            <person name="Blye J."/>
            <person name="Boguslavskiy L."/>
            <person name="Bonnet C."/>
            <person name="Boukhgalter B."/>
            <person name="Bourzgui I."/>
            <person name="Brown A."/>
            <person name="Cahill P."/>
            <person name="Channer S."/>
            <person name="Cheshatsang Y."/>
            <person name="Chuda L."/>
            <person name="Citroen M."/>
            <person name="Collymore A."/>
            <person name="Cooke P."/>
            <person name="Costello M."/>
            <person name="D'Aco K."/>
            <person name="Daza R."/>
            <person name="De Haan G."/>
            <person name="DeGray S."/>
            <person name="DeMaso C."/>
            <person name="Dhargay N."/>
            <person name="Dooley K."/>
            <person name="Dooley E."/>
            <person name="Doricent M."/>
            <person name="Dorje P."/>
            <person name="Dorjee K."/>
            <person name="Dupes A."/>
            <person name="Elong R."/>
            <person name="Falk J."/>
            <person name="Farina A."/>
            <person name="Faro S."/>
            <person name="Ferguson D."/>
            <person name="Fisher S."/>
            <person name="Foley C.D."/>
            <person name="Franke A."/>
            <person name="Friedrich D."/>
            <person name="Gadbois L."/>
            <person name="Gearin G."/>
            <person name="Gearin C.R."/>
            <person name="Giannoukos G."/>
            <person name="Goode T."/>
            <person name="Graham J."/>
            <person name="Grandbois E."/>
            <person name="Grewal S."/>
            <person name="Gyaltsen K."/>
            <person name="Hafez N."/>
            <person name="Hagos B."/>
            <person name="Hall J."/>
            <person name="Henson C."/>
            <person name="Hollinger A."/>
            <person name="Honan T."/>
            <person name="Huard M.D."/>
            <person name="Hughes L."/>
            <person name="Hurhula B."/>
            <person name="Husby M.E."/>
            <person name="Kamat A."/>
            <person name="Kanga B."/>
            <person name="Kashin S."/>
            <person name="Khazanovich D."/>
            <person name="Kisner P."/>
            <person name="Lance K."/>
            <person name="Lara M."/>
            <person name="Lee W."/>
            <person name="Lennon N."/>
            <person name="Letendre F."/>
            <person name="LeVine R."/>
            <person name="Lipovsky A."/>
            <person name="Liu X."/>
            <person name="Liu J."/>
            <person name="Liu S."/>
            <person name="Lokyitsang T."/>
            <person name="Lokyitsang Y."/>
            <person name="Lubonja R."/>
            <person name="Lui A."/>
            <person name="MacDonald P."/>
            <person name="Magnisalis V."/>
            <person name="Maru K."/>
            <person name="Matthews C."/>
            <person name="McCusker W."/>
            <person name="McDonough S."/>
            <person name="Mehta T."/>
            <person name="Meldrim J."/>
            <person name="Meneus L."/>
            <person name="Mihai O."/>
            <person name="Mihalev A."/>
            <person name="Mihova T."/>
            <person name="Mittelman R."/>
            <person name="Mlenga V."/>
            <person name="Montmayeur A."/>
            <person name="Mulrain L."/>
            <person name="Navidi A."/>
            <person name="Naylor J."/>
            <person name="Negash T."/>
            <person name="Nguyen T."/>
            <person name="Nguyen N."/>
            <person name="Nicol R."/>
            <person name="Norbu C."/>
            <person name="Norbu N."/>
            <person name="Novod N."/>
            <person name="O'Neill B."/>
            <person name="Osman S."/>
            <person name="Markiewicz E."/>
            <person name="Oyono O.L."/>
            <person name="Patti C."/>
            <person name="Phunkhang P."/>
            <person name="Pierre F."/>
            <person name="Priest M."/>
            <person name="Raghuraman S."/>
            <person name="Rege F."/>
            <person name="Reyes R."/>
            <person name="Rise C."/>
            <person name="Rogov P."/>
            <person name="Ross K."/>
            <person name="Ryan E."/>
            <person name="Settipalli S."/>
            <person name="Shea T."/>
            <person name="Sherpa N."/>
            <person name="Shi L."/>
            <person name="Shih D."/>
            <person name="Sparrow T."/>
            <person name="Spaulding J."/>
            <person name="Stalker J."/>
            <person name="Stange-Thomann N."/>
            <person name="Stavropoulos S."/>
            <person name="Stone C."/>
            <person name="Strader C."/>
            <person name="Tesfaye S."/>
            <person name="Thomson T."/>
            <person name="Thoulutsang Y."/>
            <person name="Thoulutsang D."/>
            <person name="Topham K."/>
            <person name="Topping I."/>
            <person name="Tsamla T."/>
            <person name="Vassiliev H."/>
            <person name="Vo A."/>
            <person name="Wangchuk T."/>
            <person name="Wangdi T."/>
            <person name="Weiand M."/>
            <person name="Wilkinson J."/>
            <person name="Wilson A."/>
            <person name="Yadav S."/>
            <person name="Young G."/>
            <person name="Yu Q."/>
            <person name="Zembek L."/>
            <person name="Zhong D."/>
            <person name="Zimmer A."/>
            <person name="Zwirko Z."/>
            <person name="Jaffe D.B."/>
            <person name="Alvarez P."/>
            <person name="Brockman W."/>
            <person name="Butler J."/>
            <person name="Chin C."/>
            <person name="Gnerre S."/>
            <person name="Grabherr M."/>
            <person name="Kleber M."/>
            <person name="Mauceli E."/>
            <person name="MacCallum I."/>
        </authorList>
    </citation>
    <scope>NUCLEOTIDE SEQUENCE [LARGE SCALE GENOMIC DNA]</scope>
    <source>
        <strain evidence="3">MSH-3 / Tucson 14011-0111.49</strain>
    </source>
</reference>
<proteinExistence type="predicted"/>
<dbReference type="Proteomes" id="UP000008744">
    <property type="component" value="Unassembled WGS sequence"/>
</dbReference>
<dbReference type="EMBL" id="CH479196">
    <property type="protein sequence ID" value="EDW27670.1"/>
    <property type="molecule type" value="Genomic_DNA"/>
</dbReference>
<name>B4GY43_DROPE</name>
<organism evidence="3">
    <name type="scientific">Drosophila persimilis</name>
    <name type="common">Fruit fly</name>
    <dbReference type="NCBI Taxonomy" id="7234"/>
    <lineage>
        <taxon>Eukaryota</taxon>
        <taxon>Metazoa</taxon>
        <taxon>Ecdysozoa</taxon>
        <taxon>Arthropoda</taxon>
        <taxon>Hexapoda</taxon>
        <taxon>Insecta</taxon>
        <taxon>Pterygota</taxon>
        <taxon>Neoptera</taxon>
        <taxon>Endopterygota</taxon>
        <taxon>Diptera</taxon>
        <taxon>Brachycera</taxon>
        <taxon>Muscomorpha</taxon>
        <taxon>Ephydroidea</taxon>
        <taxon>Drosophilidae</taxon>
        <taxon>Drosophila</taxon>
        <taxon>Sophophora</taxon>
    </lineage>
</organism>
<evidence type="ECO:0000256" key="1">
    <source>
        <dbReference type="SAM" id="MobiDB-lite"/>
    </source>
</evidence>
<feature type="region of interest" description="Disordered" evidence="1">
    <location>
        <begin position="101"/>
        <end position="140"/>
    </location>
</feature>
<accession>B4GY43</accession>
<dbReference type="STRING" id="7234.B4GY43"/>
<dbReference type="OMA" id="EAHYEME"/>
<gene>
    <name evidence="2" type="primary">Dper\GL20150</name>
    <name evidence="2" type="ORF">Dper_GL20150</name>
</gene>
<feature type="compositionally biased region" description="Basic residues" evidence="1">
    <location>
        <begin position="103"/>
        <end position="118"/>
    </location>
</feature>
<dbReference type="HOGENOM" id="CLU_108646_0_0_1"/>